<dbReference type="Proteomes" id="UP000595472">
    <property type="component" value="Segment"/>
</dbReference>
<dbReference type="RefSeq" id="YP_010648494.1">
    <property type="nucleotide sequence ID" value="NC_070760.1"/>
</dbReference>
<reference evidence="1 2" key="1">
    <citation type="submission" date="2020-10" db="EMBL/GenBank/DDBJ databases">
        <authorList>
            <person name="Abad L.A."/>
            <person name="Alter J."/>
            <person name="Becerra C.Y."/>
            <person name="Boehle J."/>
            <person name="Bustos B."/>
            <person name="Connatser B.I."/>
            <person name="Cutright B."/>
            <person name="Gavin J."/>
            <person name="Gomez A.P."/>
            <person name="Grabar K."/>
            <person name="Hur E.Y."/>
            <person name="Ioh M.T."/>
            <person name="Joya-Campos L."/>
            <person name="Lauhon H.N."/>
            <person name="Lee S."/>
            <person name="Maranan R.T."/>
            <person name="Park Y.G."/>
            <person name="Priest M."/>
            <person name="Samuels S.O."/>
            <person name="Sarameh Y.J."/>
            <person name="Schreiber J.M."/>
            <person name="Shepard L."/>
            <person name="Sheth K.J."/>
            <person name="Silva C.A."/>
            <person name="Smyers G.M."/>
            <person name="Tam S."/>
            <person name="Tamura C.M."/>
            <person name="Wucher D.E."/>
            <person name="Donachie S.P."/>
            <person name="Reed F.A."/>
            <person name="Palecanda S."/>
            <person name="Chong R.A."/>
            <person name="Porter M.L."/>
            <person name="Garlena R.A."/>
            <person name="Russell D.A."/>
            <person name="Jacobs-Sera D."/>
            <person name="Hatfull G.F."/>
        </authorList>
    </citation>
    <scope>NUCLEOTIDE SEQUENCE [LARGE SCALE GENOMIC DNA]</scope>
</reference>
<evidence type="ECO:0000313" key="2">
    <source>
        <dbReference type="Proteomes" id="UP000595472"/>
    </source>
</evidence>
<proteinExistence type="predicted"/>
<dbReference type="GeneID" id="77923935"/>
<organism evidence="1 2">
    <name type="scientific">Arthrobacter phage Wollypog</name>
    <dbReference type="NCBI Taxonomy" id="2790985"/>
    <lineage>
        <taxon>Viruses</taxon>
        <taxon>Duplodnaviria</taxon>
        <taxon>Heunggongvirae</taxon>
        <taxon>Uroviricota</taxon>
        <taxon>Caudoviricetes</taxon>
        <taxon>Wollypogvirus</taxon>
        <taxon>Wollypogvirus wollypog</taxon>
    </lineage>
</organism>
<protein>
    <submittedName>
        <fullName evidence="1">MuF-like minor capsid protein</fullName>
    </submittedName>
</protein>
<sequence>MSIYDDFLAWDRVMWTRIAIAVPEIAWEEDYVEYAVRQGWLGQPEADEWKRRIRAAKKTAKLSRAVYEGNGVLGRIMELMPEIMSVRTIDWLRAFKVNGKPLIDNTTGNVLRAMISGGKQLSPIFVSDSTLLARAEALFGALTTSHILNTIRDLDDAQIATIRRRMLISLGRDPWNGRLDSENAAIIRQLIEVSVRRTQIARSVVSTGRVLQGTWKEVAAQRDVWSALSIIFDDLFANENADKILRNAVRAGVIPQDKYELIRAFGKAGVNLWKKGVHASEYDSWVARTLIVGEGVLSSESLNLLVRLGIIHPDAALALRPLMHLSRVVLRANLENYMVNTRFRVRPGESAIQTYRRLTTRTDGELLRLLAAAAKDTEATIAAEMNKPGFGKKIQTAQQRQILTAIHGGMKNMWENVGSLTIFGEKQAAQAALEATEFMMEAAYANSGRSAVELQRSLRYQARAGIDAFISRDENLLQLSRRVYKNVNLTMGQVQLEVKKGLIRQLSARDLAKNVADMIRPDVQGGVSYAAMRLARTEINNAFHFSQIRYTREMPWVEGYKWNKSKSHGHVDVCDERAQKNHEGLGRGVYSKKNVPGKAHPQCLCFLTTVLADSGTFEKRLRSGAYDKYLNQAERGNFGEGFEVPSTVREAGVDFVRDGGKILAQSAGLAFANAAEQAVRDRLQ</sequence>
<gene>
    <name evidence="1" type="primary">3</name>
    <name evidence="1" type="ORF">SEA_WOLLYPOG_3</name>
</gene>
<accession>A0A7T3KC64</accession>
<evidence type="ECO:0000313" key="1">
    <source>
        <dbReference type="EMBL" id="QPX62556.1"/>
    </source>
</evidence>
<keyword evidence="2" id="KW-1185">Reference proteome</keyword>
<dbReference type="KEGG" id="vg:77923935"/>
<dbReference type="EMBL" id="MW055913">
    <property type="protein sequence ID" value="QPX62556.1"/>
    <property type="molecule type" value="Genomic_DNA"/>
</dbReference>
<name>A0A7T3KC64_9CAUD</name>